<evidence type="ECO:0000313" key="2">
    <source>
        <dbReference type="EMBL" id="KAF9070469.1"/>
    </source>
</evidence>
<keyword evidence="3" id="KW-1185">Reference proteome</keyword>
<dbReference type="Proteomes" id="UP000772434">
    <property type="component" value="Unassembled WGS sequence"/>
</dbReference>
<proteinExistence type="predicted"/>
<protein>
    <submittedName>
        <fullName evidence="2">Uncharacterized protein</fullName>
    </submittedName>
</protein>
<evidence type="ECO:0000313" key="3">
    <source>
        <dbReference type="Proteomes" id="UP000772434"/>
    </source>
</evidence>
<comment type="caution">
    <text evidence="2">The sequence shown here is derived from an EMBL/GenBank/DDBJ whole genome shotgun (WGS) entry which is preliminary data.</text>
</comment>
<reference evidence="2" key="1">
    <citation type="submission" date="2020-11" db="EMBL/GenBank/DDBJ databases">
        <authorList>
            <consortium name="DOE Joint Genome Institute"/>
            <person name="Ahrendt S."/>
            <person name="Riley R."/>
            <person name="Andreopoulos W."/>
            <person name="Labutti K."/>
            <person name="Pangilinan J."/>
            <person name="Ruiz-Duenas F.J."/>
            <person name="Barrasa J.M."/>
            <person name="Sanchez-Garcia M."/>
            <person name="Camarero S."/>
            <person name="Miyauchi S."/>
            <person name="Serrano A."/>
            <person name="Linde D."/>
            <person name="Babiker R."/>
            <person name="Drula E."/>
            <person name="Ayuso-Fernandez I."/>
            <person name="Pacheco R."/>
            <person name="Padilla G."/>
            <person name="Ferreira P."/>
            <person name="Barriuso J."/>
            <person name="Kellner H."/>
            <person name="Castanera R."/>
            <person name="Alfaro M."/>
            <person name="Ramirez L."/>
            <person name="Pisabarro A.G."/>
            <person name="Kuo A."/>
            <person name="Tritt A."/>
            <person name="Lipzen A."/>
            <person name="He G."/>
            <person name="Yan M."/>
            <person name="Ng V."/>
            <person name="Cullen D."/>
            <person name="Martin F."/>
            <person name="Rosso M.-N."/>
            <person name="Henrissat B."/>
            <person name="Hibbett D."/>
            <person name="Martinez A.T."/>
            <person name="Grigoriev I.V."/>
        </authorList>
    </citation>
    <scope>NUCLEOTIDE SEQUENCE</scope>
    <source>
        <strain evidence="2">AH 40177</strain>
    </source>
</reference>
<evidence type="ECO:0000256" key="1">
    <source>
        <dbReference type="SAM" id="MobiDB-lite"/>
    </source>
</evidence>
<dbReference type="AlphaFoldDB" id="A0A9P5PQT1"/>
<dbReference type="EMBL" id="JADNRY010000040">
    <property type="protein sequence ID" value="KAF9070469.1"/>
    <property type="molecule type" value="Genomic_DNA"/>
</dbReference>
<accession>A0A9P5PQT1</accession>
<feature type="compositionally biased region" description="Basic and acidic residues" evidence="1">
    <location>
        <begin position="75"/>
        <end position="84"/>
    </location>
</feature>
<gene>
    <name evidence="2" type="ORF">BDP27DRAFT_1362555</name>
</gene>
<feature type="region of interest" description="Disordered" evidence="1">
    <location>
        <begin position="72"/>
        <end position="106"/>
    </location>
</feature>
<organism evidence="2 3">
    <name type="scientific">Rhodocollybia butyracea</name>
    <dbReference type="NCBI Taxonomy" id="206335"/>
    <lineage>
        <taxon>Eukaryota</taxon>
        <taxon>Fungi</taxon>
        <taxon>Dikarya</taxon>
        <taxon>Basidiomycota</taxon>
        <taxon>Agaricomycotina</taxon>
        <taxon>Agaricomycetes</taxon>
        <taxon>Agaricomycetidae</taxon>
        <taxon>Agaricales</taxon>
        <taxon>Marasmiineae</taxon>
        <taxon>Omphalotaceae</taxon>
        <taxon>Rhodocollybia</taxon>
    </lineage>
</organism>
<sequence>MVQSLTTGDASPHPELLRFMETVNQDQERGDGRLWGGKADHGYGWNPCFGKPDLLQDAFRRAQCDFNYYAPAVSAEDRSTPKPEEGEENEPATGGFTWLTGRSSNA</sequence>
<name>A0A9P5PQT1_9AGAR</name>